<sequence>MKFHVLEASLTEFYLTNDDILHYNLAVNISVRNSNKIARISYRSIRSNTSCYGKDLASVSLPSFLQGTKNTTLLHPVFQGQTLLKPRGSHLRDFNHDQRDGSYSIYVYLHVKTQLKHAGGGKGDKIGTGGLYKTKRCKVHTDEDYADHIVS</sequence>
<evidence type="ECO:0000313" key="4">
    <source>
        <dbReference type="Proteomes" id="UP000316621"/>
    </source>
</evidence>
<evidence type="ECO:0000313" key="3">
    <source>
        <dbReference type="EMBL" id="RZC47657.1"/>
    </source>
</evidence>
<proteinExistence type="predicted"/>
<evidence type="ECO:0000256" key="2">
    <source>
        <dbReference type="ARBA" id="ARBA00023136"/>
    </source>
</evidence>
<gene>
    <name evidence="3" type="ORF">C5167_040602</name>
</gene>
<reference evidence="3 4" key="1">
    <citation type="journal article" date="2018" name="Science">
        <title>The opium poppy genome and morphinan production.</title>
        <authorList>
            <person name="Guo L."/>
            <person name="Winzer T."/>
            <person name="Yang X."/>
            <person name="Li Y."/>
            <person name="Ning Z."/>
            <person name="He Z."/>
            <person name="Teodor R."/>
            <person name="Lu Y."/>
            <person name="Bowser T.A."/>
            <person name="Graham I.A."/>
            <person name="Ye K."/>
        </authorList>
    </citation>
    <scope>NUCLEOTIDE SEQUENCE [LARGE SCALE GENOMIC DNA]</scope>
    <source>
        <strain evidence="4">cv. HN1</strain>
        <tissue evidence="3">Leaves</tissue>
    </source>
</reference>
<feature type="non-terminal residue" evidence="3">
    <location>
        <position position="151"/>
    </location>
</feature>
<keyword evidence="2" id="KW-0472">Membrane</keyword>
<dbReference type="InterPro" id="IPR044839">
    <property type="entry name" value="NDR1-like"/>
</dbReference>
<dbReference type="GO" id="GO:0098542">
    <property type="term" value="P:defense response to other organism"/>
    <property type="evidence" value="ECO:0007669"/>
    <property type="project" value="InterPro"/>
</dbReference>
<dbReference type="PANTHER" id="PTHR31415">
    <property type="entry name" value="OS05G0367900 PROTEIN"/>
    <property type="match status" value="1"/>
</dbReference>
<keyword evidence="4" id="KW-1185">Reference proteome</keyword>
<dbReference type="OMA" id="ITSIAWY"/>
<dbReference type="EMBL" id="CM010715">
    <property type="protein sequence ID" value="RZC47657.1"/>
    <property type="molecule type" value="Genomic_DNA"/>
</dbReference>
<evidence type="ECO:0000256" key="1">
    <source>
        <dbReference type="ARBA" id="ARBA00004370"/>
    </source>
</evidence>
<dbReference type="PANTHER" id="PTHR31415:SF4">
    <property type="entry name" value="NDR1_HIN1-LIKE PROTEIN 3"/>
    <property type="match status" value="1"/>
</dbReference>
<dbReference type="Proteomes" id="UP000316621">
    <property type="component" value="Chromosome 1"/>
</dbReference>
<protein>
    <recommendedName>
        <fullName evidence="5">Late embryogenesis abundant protein LEA-2 subgroup domain-containing protein</fullName>
    </recommendedName>
</protein>
<dbReference type="Gramene" id="RZC47657">
    <property type="protein sequence ID" value="RZC47657"/>
    <property type="gene ID" value="C5167_040602"/>
</dbReference>
<comment type="subcellular location">
    <subcellularLocation>
        <location evidence="1">Membrane</location>
    </subcellularLocation>
</comment>
<evidence type="ECO:0008006" key="5">
    <source>
        <dbReference type="Google" id="ProtNLM"/>
    </source>
</evidence>
<accession>A0A4Y7IFH0</accession>
<dbReference type="GO" id="GO:0009506">
    <property type="term" value="C:plasmodesma"/>
    <property type="evidence" value="ECO:0007669"/>
    <property type="project" value="TreeGrafter"/>
</dbReference>
<name>A0A4Y7IFH0_PAPSO</name>
<organism evidence="3 4">
    <name type="scientific">Papaver somniferum</name>
    <name type="common">Opium poppy</name>
    <dbReference type="NCBI Taxonomy" id="3469"/>
    <lineage>
        <taxon>Eukaryota</taxon>
        <taxon>Viridiplantae</taxon>
        <taxon>Streptophyta</taxon>
        <taxon>Embryophyta</taxon>
        <taxon>Tracheophyta</taxon>
        <taxon>Spermatophyta</taxon>
        <taxon>Magnoliopsida</taxon>
        <taxon>Ranunculales</taxon>
        <taxon>Papaveraceae</taxon>
        <taxon>Papaveroideae</taxon>
        <taxon>Papaver</taxon>
    </lineage>
</organism>
<dbReference type="GO" id="GO:0005886">
    <property type="term" value="C:plasma membrane"/>
    <property type="evidence" value="ECO:0007669"/>
    <property type="project" value="TreeGrafter"/>
</dbReference>
<dbReference type="AlphaFoldDB" id="A0A4Y7IFH0"/>